<protein>
    <submittedName>
        <fullName evidence="2">Uncharacterized protein</fullName>
    </submittedName>
</protein>
<reference evidence="2" key="1">
    <citation type="submission" date="2014-11" db="EMBL/GenBank/DDBJ databases">
        <authorList>
            <person name="Amaro Gonzalez C."/>
        </authorList>
    </citation>
    <scope>NUCLEOTIDE SEQUENCE</scope>
</reference>
<proteinExistence type="predicted"/>
<accession>A0A0E9SEG8</accession>
<feature type="region of interest" description="Disordered" evidence="1">
    <location>
        <begin position="1"/>
        <end position="50"/>
    </location>
</feature>
<sequence length="50" mass="5708">MNIDHHEESALTHTLQRTDSAGKRAQQLQPWHGSACVRSQQRTTKGLHFL</sequence>
<feature type="compositionally biased region" description="Basic and acidic residues" evidence="1">
    <location>
        <begin position="1"/>
        <end position="10"/>
    </location>
</feature>
<organism evidence="2">
    <name type="scientific">Anguilla anguilla</name>
    <name type="common">European freshwater eel</name>
    <name type="synonym">Muraena anguilla</name>
    <dbReference type="NCBI Taxonomy" id="7936"/>
    <lineage>
        <taxon>Eukaryota</taxon>
        <taxon>Metazoa</taxon>
        <taxon>Chordata</taxon>
        <taxon>Craniata</taxon>
        <taxon>Vertebrata</taxon>
        <taxon>Euteleostomi</taxon>
        <taxon>Actinopterygii</taxon>
        <taxon>Neopterygii</taxon>
        <taxon>Teleostei</taxon>
        <taxon>Anguilliformes</taxon>
        <taxon>Anguillidae</taxon>
        <taxon>Anguilla</taxon>
    </lineage>
</organism>
<dbReference type="EMBL" id="GBXM01068925">
    <property type="protein sequence ID" value="JAH39652.1"/>
    <property type="molecule type" value="Transcribed_RNA"/>
</dbReference>
<name>A0A0E9SEG8_ANGAN</name>
<evidence type="ECO:0000313" key="2">
    <source>
        <dbReference type="EMBL" id="JAH39652.1"/>
    </source>
</evidence>
<dbReference type="AlphaFoldDB" id="A0A0E9SEG8"/>
<evidence type="ECO:0000256" key="1">
    <source>
        <dbReference type="SAM" id="MobiDB-lite"/>
    </source>
</evidence>
<reference evidence="2" key="2">
    <citation type="journal article" date="2015" name="Fish Shellfish Immunol.">
        <title>Early steps in the European eel (Anguilla anguilla)-Vibrio vulnificus interaction in the gills: Role of the RtxA13 toxin.</title>
        <authorList>
            <person name="Callol A."/>
            <person name="Pajuelo D."/>
            <person name="Ebbesson L."/>
            <person name="Teles M."/>
            <person name="MacKenzie S."/>
            <person name="Amaro C."/>
        </authorList>
    </citation>
    <scope>NUCLEOTIDE SEQUENCE</scope>
</reference>